<gene>
    <name evidence="4" type="ORF">NLI96_g1498</name>
</gene>
<keyword evidence="5" id="KW-1185">Reference proteome</keyword>
<dbReference type="PANTHER" id="PTHR24320:SF282">
    <property type="entry name" value="WW DOMAIN-CONTAINING OXIDOREDUCTASE"/>
    <property type="match status" value="1"/>
</dbReference>
<dbReference type="GO" id="GO:0016491">
    <property type="term" value="F:oxidoreductase activity"/>
    <property type="evidence" value="ECO:0007669"/>
    <property type="project" value="UniProtKB-KW"/>
</dbReference>
<keyword evidence="3" id="KW-0560">Oxidoreductase</keyword>
<comment type="caution">
    <text evidence="4">The sequence shown here is derived from an EMBL/GenBank/DDBJ whole genome shotgun (WGS) entry which is preliminary data.</text>
</comment>
<evidence type="ECO:0000313" key="4">
    <source>
        <dbReference type="EMBL" id="KAJ3490400.1"/>
    </source>
</evidence>
<dbReference type="Gene3D" id="3.40.50.720">
    <property type="entry name" value="NAD(P)-binding Rossmann-like Domain"/>
    <property type="match status" value="1"/>
</dbReference>
<evidence type="ECO:0008006" key="6">
    <source>
        <dbReference type="Google" id="ProtNLM"/>
    </source>
</evidence>
<comment type="similarity">
    <text evidence="1">Belongs to the short-chain dehydrogenases/reductases (SDR) family.</text>
</comment>
<dbReference type="EMBL" id="JANAWD010000029">
    <property type="protein sequence ID" value="KAJ3490400.1"/>
    <property type="molecule type" value="Genomic_DNA"/>
</dbReference>
<dbReference type="SUPFAM" id="SSF51735">
    <property type="entry name" value="NAD(P)-binding Rossmann-fold domains"/>
    <property type="match status" value="1"/>
</dbReference>
<organism evidence="4 5">
    <name type="scientific">Meripilus lineatus</name>
    <dbReference type="NCBI Taxonomy" id="2056292"/>
    <lineage>
        <taxon>Eukaryota</taxon>
        <taxon>Fungi</taxon>
        <taxon>Dikarya</taxon>
        <taxon>Basidiomycota</taxon>
        <taxon>Agaricomycotina</taxon>
        <taxon>Agaricomycetes</taxon>
        <taxon>Polyporales</taxon>
        <taxon>Meripilaceae</taxon>
        <taxon>Meripilus</taxon>
    </lineage>
</organism>
<proteinExistence type="inferred from homology"/>
<reference evidence="4" key="1">
    <citation type="submission" date="2022-07" db="EMBL/GenBank/DDBJ databases">
        <title>Genome Sequence of Physisporinus lineatus.</title>
        <authorList>
            <person name="Buettner E."/>
        </authorList>
    </citation>
    <scope>NUCLEOTIDE SEQUENCE</scope>
    <source>
        <strain evidence="4">VT162</strain>
    </source>
</reference>
<dbReference type="Pfam" id="PF00106">
    <property type="entry name" value="adh_short"/>
    <property type="match status" value="1"/>
</dbReference>
<dbReference type="AlphaFoldDB" id="A0AAD5VAJ4"/>
<dbReference type="PANTHER" id="PTHR24320">
    <property type="entry name" value="RETINOL DEHYDROGENASE"/>
    <property type="match status" value="1"/>
</dbReference>
<dbReference type="Proteomes" id="UP001212997">
    <property type="component" value="Unassembled WGS sequence"/>
</dbReference>
<name>A0AAD5VAJ4_9APHY</name>
<dbReference type="InterPro" id="IPR036291">
    <property type="entry name" value="NAD(P)-bd_dom_sf"/>
</dbReference>
<evidence type="ECO:0000256" key="3">
    <source>
        <dbReference type="ARBA" id="ARBA00023002"/>
    </source>
</evidence>
<protein>
    <recommendedName>
        <fullName evidence="6">NAD(P)-binding protein</fullName>
    </recommendedName>
</protein>
<keyword evidence="2" id="KW-0521">NADP</keyword>
<accession>A0AAD5VAJ4</accession>
<sequence length="351" mass="38113">MHKAFEQLTGKAANGFHQSDVPSLQGKTAIITGGTGGIGFEVARALALSQARVLLLSRKGEHGEEAIRKIKESSTTGPIPDITFMECDLGNLAHVKKVGSQIREQEKQLDILVCDAGVGVNKFDLSADGIDRHFAVNHLGHFLLVNQLLPLIRHTTTLPDSSPARIISVSSELHRTASSNTHFASLEEINDPSATRGMMGEANGLYARTKLANILFTKGLVKRILKPNKEESRIYAVTTHPGAVHTGQQDQFKEAYGKVFGSVMKAAVVPFMRGPDQGCLSTLWAAVADDVTVGQKWQGKYVTDPSEDGKENEMACDEKLEDNLWKLSESIVKEKLGQEGLLSWNQGTSGK</sequence>
<dbReference type="InterPro" id="IPR002347">
    <property type="entry name" value="SDR_fam"/>
</dbReference>
<dbReference type="PRINTS" id="PR00081">
    <property type="entry name" value="GDHRDH"/>
</dbReference>
<evidence type="ECO:0000256" key="1">
    <source>
        <dbReference type="ARBA" id="ARBA00006484"/>
    </source>
</evidence>
<evidence type="ECO:0000256" key="2">
    <source>
        <dbReference type="ARBA" id="ARBA00022857"/>
    </source>
</evidence>
<evidence type="ECO:0000313" key="5">
    <source>
        <dbReference type="Proteomes" id="UP001212997"/>
    </source>
</evidence>